<dbReference type="InterPro" id="IPR007833">
    <property type="entry name" value="Capsule_polysaccharide_synth"/>
</dbReference>
<protein>
    <recommendedName>
        <fullName evidence="3">Capsular biosynthesis protein</fullName>
    </recommendedName>
</protein>
<dbReference type="RefSeq" id="WP_211864849.1">
    <property type="nucleotide sequence ID" value="NZ_JAAEDM010000160.1"/>
</dbReference>
<feature type="non-terminal residue" evidence="1">
    <location>
        <position position="1"/>
    </location>
</feature>
<dbReference type="EMBL" id="JAAEDM010000160">
    <property type="protein sequence ID" value="MBR0674441.1"/>
    <property type="molecule type" value="Genomic_DNA"/>
</dbReference>
<sequence length="446" mass="47079">PDARPVLAATRPGRFSPWTLIDAAAELHAPGGATALLAALAGVPLPGAGMDGLGCLAALAAAARCADPVRARPITLEEAIPLLGAWRAEEVANRRIAVCLGMSFWKRGRMAAALASAAGPPAFANRAGTAVAEALRRGGAIAAWPSRAPADLLPRARAAGVPVVWVEDGFIRSAGLGAGFLPAASLTIDTRRPYFDPAGPSDLELLLATTTFPPELIARAAALRAALIARGITKYNLGGEASELPATPGRRRILVPGQVEDDLSIRFGATGEVRTNLALLRAVRAANPDAFIAFKPHPDVEAGYRRGAVPVEQARALADIVLDRAPIAPLLGQVEEVHTLTSLTGFEALLRGLSVTCWGQPFYAGWGLTEDRMPIPRRVRRLTVDELVAGALILFPRYQDPVTELPCPPEALLDRLADPAPWKGGLLARLRRWQGRAMARLMPGRG</sequence>
<accession>A0A9X9X4W2</accession>
<evidence type="ECO:0000313" key="2">
    <source>
        <dbReference type="Proteomes" id="UP001138751"/>
    </source>
</evidence>
<dbReference type="Proteomes" id="UP001138751">
    <property type="component" value="Unassembled WGS sequence"/>
</dbReference>
<organism evidence="1 2">
    <name type="scientific">Neoroseomonas soli</name>
    <dbReference type="NCBI Taxonomy" id="1081025"/>
    <lineage>
        <taxon>Bacteria</taxon>
        <taxon>Pseudomonadati</taxon>
        <taxon>Pseudomonadota</taxon>
        <taxon>Alphaproteobacteria</taxon>
        <taxon>Acetobacterales</taxon>
        <taxon>Acetobacteraceae</taxon>
        <taxon>Neoroseomonas</taxon>
    </lineage>
</organism>
<name>A0A9X9X4W2_9PROT</name>
<proteinExistence type="predicted"/>
<gene>
    <name evidence="1" type="ORF">GXW76_24965</name>
</gene>
<reference evidence="1" key="1">
    <citation type="submission" date="2020-01" db="EMBL/GenBank/DDBJ databases">
        <authorList>
            <person name="Rat A."/>
        </authorList>
    </citation>
    <scope>NUCLEOTIDE SEQUENCE</scope>
    <source>
        <strain evidence="1">LMG 31231</strain>
    </source>
</reference>
<evidence type="ECO:0000313" key="1">
    <source>
        <dbReference type="EMBL" id="MBR0674441.1"/>
    </source>
</evidence>
<dbReference type="GO" id="GO:0015774">
    <property type="term" value="P:polysaccharide transport"/>
    <property type="evidence" value="ECO:0007669"/>
    <property type="project" value="InterPro"/>
</dbReference>
<evidence type="ECO:0008006" key="3">
    <source>
        <dbReference type="Google" id="ProtNLM"/>
    </source>
</evidence>
<comment type="caution">
    <text evidence="1">The sequence shown here is derived from an EMBL/GenBank/DDBJ whole genome shotgun (WGS) entry which is preliminary data.</text>
</comment>
<dbReference type="Pfam" id="PF05159">
    <property type="entry name" value="Capsule_synth"/>
    <property type="match status" value="1"/>
</dbReference>
<dbReference type="CDD" id="cd16439">
    <property type="entry name" value="beta_Kdo_transferase_KpsC_2"/>
    <property type="match status" value="1"/>
</dbReference>
<dbReference type="GO" id="GO:0000271">
    <property type="term" value="P:polysaccharide biosynthetic process"/>
    <property type="evidence" value="ECO:0007669"/>
    <property type="project" value="InterPro"/>
</dbReference>
<dbReference type="AlphaFoldDB" id="A0A9X9X4W2"/>
<keyword evidence="2" id="KW-1185">Reference proteome</keyword>
<reference evidence="1" key="2">
    <citation type="journal article" date="2021" name="Syst. Appl. Microbiol.">
        <title>Roseomonas hellenica sp. nov., isolated from roots of wild-growing Alkanna tinctoria.</title>
        <authorList>
            <person name="Rat A."/>
            <person name="Naranjo H.D."/>
            <person name="Lebbe L."/>
            <person name="Cnockaert M."/>
            <person name="Krigas N."/>
            <person name="Grigoriadou K."/>
            <person name="Maloupa E."/>
            <person name="Willems A."/>
        </authorList>
    </citation>
    <scope>NUCLEOTIDE SEQUENCE</scope>
    <source>
        <strain evidence="1">LMG 31231</strain>
    </source>
</reference>